<dbReference type="EMBL" id="LIUF01000003">
    <property type="protein sequence ID" value="KOX92979.1"/>
    <property type="molecule type" value="Genomic_DNA"/>
</dbReference>
<dbReference type="Proteomes" id="UP000037729">
    <property type="component" value="Unassembled WGS sequence"/>
</dbReference>
<proteinExistence type="predicted"/>
<evidence type="ECO:0000313" key="3">
    <source>
        <dbReference type="EMBL" id="NLV06675.1"/>
    </source>
</evidence>
<evidence type="ECO:0000259" key="1">
    <source>
        <dbReference type="Pfam" id="PF03444"/>
    </source>
</evidence>
<dbReference type="InterPro" id="IPR005104">
    <property type="entry name" value="WHTH_HrcA_DNA-bd"/>
</dbReference>
<reference evidence="3" key="2">
    <citation type="submission" date="2019-12" db="EMBL/GenBank/DDBJ databases">
        <title>The whole-genome sequencing of Haloarcula japonica strain pws8.</title>
        <authorList>
            <person name="Verma D.K."/>
            <person name="Gopal K."/>
            <person name="Prasad E.S."/>
        </authorList>
    </citation>
    <scope>NUCLEOTIDE SEQUENCE</scope>
    <source>
        <strain evidence="3">Pws8</strain>
    </source>
</reference>
<reference evidence="2 4" key="1">
    <citation type="submission" date="2015-08" db="EMBL/GenBank/DDBJ databases">
        <title>Genomes of Isolates from Cabo Rojo, PR.</title>
        <authorList>
            <person name="Sanchez-Nieves R.L."/>
            <person name="Montalvo-Rodriguez R."/>
        </authorList>
    </citation>
    <scope>NUCLEOTIDE SEQUENCE [LARGE SCALE GENOMIC DNA]</scope>
    <source>
        <strain evidence="2 4">SL3</strain>
    </source>
</reference>
<evidence type="ECO:0000313" key="4">
    <source>
        <dbReference type="Proteomes" id="UP000037729"/>
    </source>
</evidence>
<dbReference type="Proteomes" id="UP000610611">
    <property type="component" value="Unassembled WGS sequence"/>
</dbReference>
<dbReference type="Pfam" id="PF03444">
    <property type="entry name" value="WHD_HrcA"/>
    <property type="match status" value="1"/>
</dbReference>
<gene>
    <name evidence="2" type="ORF">AMS69_11045</name>
    <name evidence="3" type="ORF">GOC83_11110</name>
</gene>
<dbReference type="GO" id="GO:0003677">
    <property type="term" value="F:DNA binding"/>
    <property type="evidence" value="ECO:0007669"/>
    <property type="project" value="InterPro"/>
</dbReference>
<comment type="caution">
    <text evidence="2">The sequence shown here is derived from an EMBL/GenBank/DDBJ whole genome shotgun (WGS) entry which is preliminary data.</text>
</comment>
<dbReference type="EMBL" id="WOWB01000001">
    <property type="protein sequence ID" value="NLV06675.1"/>
    <property type="molecule type" value="Genomic_DNA"/>
</dbReference>
<accession>A0A0M9AIY9</accession>
<dbReference type="RefSeq" id="WP_053968124.1">
    <property type="nucleotide sequence ID" value="NZ_JAWJXX010000003.1"/>
</dbReference>
<dbReference type="SUPFAM" id="SSF46785">
    <property type="entry name" value="Winged helix' DNA-binding domain"/>
    <property type="match status" value="1"/>
</dbReference>
<sequence>MVSIDLNNSQRTMLTTLVNRYQQTGEAVTGETIAEEIDRNPGTVRNQMQSLTSLGLVEGIPGPTGGYKPTSEAFDAIDRQQIDEAESVVVAHDYERVDVTVEEINFTNVHDPEKCRARFHLQSSVQDFSEGQAVILGPTPISKLVVAGTVVAVDESNSEILLDVAKIEAPVEEPET</sequence>
<dbReference type="PATRIC" id="fig|1705562.3.peg.393"/>
<dbReference type="InterPro" id="IPR036388">
    <property type="entry name" value="WH-like_DNA-bd_sf"/>
</dbReference>
<name>A0A0M9AIY9_9EURY</name>
<dbReference type="GO" id="GO:0005829">
    <property type="term" value="C:cytosol"/>
    <property type="evidence" value="ECO:0007669"/>
    <property type="project" value="TreeGrafter"/>
</dbReference>
<dbReference type="InterPro" id="IPR000944">
    <property type="entry name" value="Tscrpt_reg_Rrf2"/>
</dbReference>
<dbReference type="AlphaFoldDB" id="A0A0M9AIY9"/>
<protein>
    <submittedName>
        <fullName evidence="3">HTH domain-containing protein</fullName>
    </submittedName>
    <submittedName>
        <fullName evidence="2">TrmB family transcriptional regulator</fullName>
    </submittedName>
</protein>
<dbReference type="OrthoDB" id="64432at2157"/>
<keyword evidence="4" id="KW-1185">Reference proteome</keyword>
<dbReference type="Gene3D" id="1.10.10.10">
    <property type="entry name" value="Winged helix-like DNA-binding domain superfamily/Winged helix DNA-binding domain"/>
    <property type="match status" value="1"/>
</dbReference>
<dbReference type="GO" id="GO:0003700">
    <property type="term" value="F:DNA-binding transcription factor activity"/>
    <property type="evidence" value="ECO:0007669"/>
    <property type="project" value="TreeGrafter"/>
</dbReference>
<dbReference type="PANTHER" id="PTHR33221">
    <property type="entry name" value="WINGED HELIX-TURN-HELIX TRANSCRIPTIONAL REGULATOR, RRF2 FAMILY"/>
    <property type="match status" value="1"/>
</dbReference>
<dbReference type="STRING" id="1705562.AMS69_11045"/>
<feature type="domain" description="Winged helix-turn-helix transcription repressor HrcA DNA-binding" evidence="1">
    <location>
        <begin position="6"/>
        <end position="82"/>
    </location>
</feature>
<dbReference type="InterPro" id="IPR036390">
    <property type="entry name" value="WH_DNA-bd_sf"/>
</dbReference>
<organism evidence="2 4">
    <name type="scientific">Haloarcula rubripromontorii</name>
    <dbReference type="NCBI Taxonomy" id="1705562"/>
    <lineage>
        <taxon>Archaea</taxon>
        <taxon>Methanobacteriati</taxon>
        <taxon>Methanobacteriota</taxon>
        <taxon>Stenosarchaea group</taxon>
        <taxon>Halobacteria</taxon>
        <taxon>Halobacteriales</taxon>
        <taxon>Haloarculaceae</taxon>
        <taxon>Haloarcula</taxon>
    </lineage>
</organism>
<evidence type="ECO:0000313" key="2">
    <source>
        <dbReference type="EMBL" id="KOX92979.1"/>
    </source>
</evidence>
<dbReference type="PANTHER" id="PTHR33221:SF15">
    <property type="entry name" value="HTH-TYPE TRANSCRIPTIONAL REGULATOR YWGB-RELATED"/>
    <property type="match status" value="1"/>
</dbReference>